<dbReference type="GO" id="GO:0045505">
    <property type="term" value="F:dynein intermediate chain binding"/>
    <property type="evidence" value="ECO:0007669"/>
    <property type="project" value="InterPro"/>
</dbReference>
<dbReference type="InterPro" id="IPR043160">
    <property type="entry name" value="Dynein_C_barrel"/>
</dbReference>
<dbReference type="GO" id="GO:0007018">
    <property type="term" value="P:microtubule-based movement"/>
    <property type="evidence" value="ECO:0007669"/>
    <property type="project" value="InterPro"/>
</dbReference>
<reference evidence="2 3" key="1">
    <citation type="submission" date="2019-03" db="EMBL/GenBank/DDBJ databases">
        <title>First draft genome of Liparis tanakae, snailfish: a comprehensive survey of snailfish specific genes.</title>
        <authorList>
            <person name="Kim W."/>
            <person name="Song I."/>
            <person name="Jeong J.-H."/>
            <person name="Kim D."/>
            <person name="Kim S."/>
            <person name="Ryu S."/>
            <person name="Song J.Y."/>
            <person name="Lee S.K."/>
        </authorList>
    </citation>
    <scope>NUCLEOTIDE SEQUENCE [LARGE SCALE GENOMIC DNA]</scope>
    <source>
        <tissue evidence="2">Muscle</tissue>
    </source>
</reference>
<dbReference type="AlphaFoldDB" id="A0A4Z2GHT7"/>
<dbReference type="PANTHER" id="PTHR22878">
    <property type="entry name" value="DYNEIN HEAVY CHAIN 6, AXONEMAL-LIKE-RELATED"/>
    <property type="match status" value="1"/>
</dbReference>
<sequence length="149" mass="16832">MWLSGLHIPESYLTALVQAACRTNGWPLDLSTLYTEVTQYRSEDEVSMRPEQGCFVSGLYLEGADWDMEEGCLVKSQPKVLVVELPILKVIPIEAHHLRLQNTIRTPVYTTSLRRNAMGVGLVFEADLFTTKHISHWVLQGVCLCLNND</sequence>
<dbReference type="Pfam" id="PF18199">
    <property type="entry name" value="Dynein_C"/>
    <property type="match status" value="1"/>
</dbReference>
<dbReference type="InterPro" id="IPR041228">
    <property type="entry name" value="Dynein_C"/>
</dbReference>
<dbReference type="EMBL" id="SRLO01000532">
    <property type="protein sequence ID" value="TNN52939.1"/>
    <property type="molecule type" value="Genomic_DNA"/>
</dbReference>
<organism evidence="2 3">
    <name type="scientific">Liparis tanakae</name>
    <name type="common">Tanaka's snailfish</name>
    <dbReference type="NCBI Taxonomy" id="230148"/>
    <lineage>
        <taxon>Eukaryota</taxon>
        <taxon>Metazoa</taxon>
        <taxon>Chordata</taxon>
        <taxon>Craniata</taxon>
        <taxon>Vertebrata</taxon>
        <taxon>Euteleostomi</taxon>
        <taxon>Actinopterygii</taxon>
        <taxon>Neopterygii</taxon>
        <taxon>Teleostei</taxon>
        <taxon>Neoteleostei</taxon>
        <taxon>Acanthomorphata</taxon>
        <taxon>Eupercaria</taxon>
        <taxon>Perciformes</taxon>
        <taxon>Cottioidei</taxon>
        <taxon>Cottales</taxon>
        <taxon>Liparidae</taxon>
        <taxon>Liparis</taxon>
    </lineage>
</organism>
<proteinExistence type="predicted"/>
<dbReference type="GO" id="GO:0030286">
    <property type="term" value="C:dynein complex"/>
    <property type="evidence" value="ECO:0007669"/>
    <property type="project" value="InterPro"/>
</dbReference>
<name>A0A4Z2GHT7_9TELE</name>
<dbReference type="Gene3D" id="3.10.490.20">
    <property type="match status" value="1"/>
</dbReference>
<dbReference type="PANTHER" id="PTHR22878:SF63">
    <property type="entry name" value="DYNEIN AXONEMAL HEAVY CHAIN 10"/>
    <property type="match status" value="1"/>
</dbReference>
<dbReference type="InterPro" id="IPR026983">
    <property type="entry name" value="DHC"/>
</dbReference>
<dbReference type="OrthoDB" id="10251809at2759"/>
<keyword evidence="3" id="KW-1185">Reference proteome</keyword>
<dbReference type="FunFam" id="3.10.490.20:FF:000006">
    <property type="entry name" value="Dynein axonemal heavy chain 10"/>
    <property type="match status" value="1"/>
</dbReference>
<comment type="caution">
    <text evidence="2">The sequence shown here is derived from an EMBL/GenBank/DDBJ whole genome shotgun (WGS) entry which is preliminary data.</text>
</comment>
<accession>A0A4Z2GHT7</accession>
<evidence type="ECO:0000313" key="3">
    <source>
        <dbReference type="Proteomes" id="UP000314294"/>
    </source>
</evidence>
<evidence type="ECO:0000259" key="1">
    <source>
        <dbReference type="Pfam" id="PF18199"/>
    </source>
</evidence>
<dbReference type="GO" id="GO:0051959">
    <property type="term" value="F:dynein light intermediate chain binding"/>
    <property type="evidence" value="ECO:0007669"/>
    <property type="project" value="InterPro"/>
</dbReference>
<dbReference type="Proteomes" id="UP000314294">
    <property type="component" value="Unassembled WGS sequence"/>
</dbReference>
<feature type="domain" description="Dynein heavy chain C-terminal" evidence="1">
    <location>
        <begin position="1"/>
        <end position="146"/>
    </location>
</feature>
<protein>
    <submittedName>
        <fullName evidence="2">Dynein heavy chain 10, axonemal</fullName>
    </submittedName>
</protein>
<gene>
    <name evidence="2" type="primary">DNAH10_3</name>
    <name evidence="2" type="ORF">EYF80_036877</name>
</gene>
<evidence type="ECO:0000313" key="2">
    <source>
        <dbReference type="EMBL" id="TNN52939.1"/>
    </source>
</evidence>